<gene>
    <name evidence="1" type="ORF">H634G_06105</name>
</gene>
<dbReference type="CDD" id="cd00590">
    <property type="entry name" value="RRM_SF"/>
    <property type="match status" value="1"/>
</dbReference>
<sequence>MPTLPNILHLVKENILFFPVCIWLMILTTDTLFNFNLSLSKFVDMLSGKIMQVMEETQRQNPIKGPVFWTTPSEVDAWNIALSSDDVFKTDATQKPSTPPNQAYILQYHDDIKCIDFPPVCVSCPSSADKPGPQSRRVILDNLPADVTIPQVLRSIKCYGGIISTVLANSLKKANTGTKTAMIEFVYPEAAADVVSHFHGNKTVFLDGKGGEHQPEVYVVPTPSYLHTEVNHCLLDRGCTRALFIPSFPEEAIWYLICTIGMKHINNVQLADGHLTIELTSLFEADRAGKEIRFGNTDIEYDATKHGMCYIPDSSQGEMQDNYDSHNGFIAFTDTNILQTTWDQEPYNRYRPQPLHETPTGKDAIRHPSGPTYEETLAEYFSVDPSEIWSYLEDRSSFQDTTYNIIGSTIKLTRRKWSWSISAEDEVKLLMANTLHDPDWATEWDEYFKSRGMANLRTWEEYGTLAKHRRERAAEQGLAEGIVPICDGCSWECGDLKNVPVPKFIQDYSACKRVDAEAE</sequence>
<dbReference type="OrthoDB" id="4865224at2759"/>
<dbReference type="AlphaFoldDB" id="A0A0D9NWH2"/>
<dbReference type="InterPro" id="IPR035979">
    <property type="entry name" value="RBD_domain_sf"/>
</dbReference>
<evidence type="ECO:0008006" key="3">
    <source>
        <dbReference type="Google" id="ProtNLM"/>
    </source>
</evidence>
<keyword evidence="2" id="KW-1185">Reference proteome</keyword>
<proteinExistence type="predicted"/>
<dbReference type="Gene3D" id="3.30.70.330">
    <property type="match status" value="1"/>
</dbReference>
<evidence type="ECO:0000313" key="2">
    <source>
        <dbReference type="Proteomes" id="UP000054544"/>
    </source>
</evidence>
<dbReference type="Proteomes" id="UP000054544">
    <property type="component" value="Unassembled WGS sequence"/>
</dbReference>
<dbReference type="GO" id="GO:0003676">
    <property type="term" value="F:nucleic acid binding"/>
    <property type="evidence" value="ECO:0007669"/>
    <property type="project" value="InterPro"/>
</dbReference>
<name>A0A0D9NWH2_METAN</name>
<protein>
    <recommendedName>
        <fullName evidence="3">RRM domain-containing protein</fullName>
    </recommendedName>
</protein>
<accession>A0A0D9NWH2</accession>
<organism evidence="1 2">
    <name type="scientific">Metarhizium anisopliae BRIP 53293</name>
    <dbReference type="NCBI Taxonomy" id="1291518"/>
    <lineage>
        <taxon>Eukaryota</taxon>
        <taxon>Fungi</taxon>
        <taxon>Dikarya</taxon>
        <taxon>Ascomycota</taxon>
        <taxon>Pezizomycotina</taxon>
        <taxon>Sordariomycetes</taxon>
        <taxon>Hypocreomycetidae</taxon>
        <taxon>Hypocreales</taxon>
        <taxon>Clavicipitaceae</taxon>
        <taxon>Metarhizium</taxon>
    </lineage>
</organism>
<dbReference type="EMBL" id="KE384734">
    <property type="protein sequence ID" value="KJK78407.1"/>
    <property type="molecule type" value="Genomic_DNA"/>
</dbReference>
<reference evidence="2" key="1">
    <citation type="journal article" date="2014" name="BMC Genomics">
        <title>The genome sequence of the biocontrol fungus Metarhizium anisopliae and comparative genomics of Metarhizium species.</title>
        <authorList>
            <person name="Pattemore J.A."/>
            <person name="Hane J.K."/>
            <person name="Williams A.H."/>
            <person name="Wilson B.A."/>
            <person name="Stodart B.J."/>
            <person name="Ash G.J."/>
        </authorList>
    </citation>
    <scope>NUCLEOTIDE SEQUENCE [LARGE SCALE GENOMIC DNA]</scope>
    <source>
        <strain evidence="2">BRIP 53293</strain>
    </source>
</reference>
<evidence type="ECO:0000313" key="1">
    <source>
        <dbReference type="EMBL" id="KJK78407.1"/>
    </source>
</evidence>
<dbReference type="SUPFAM" id="SSF54928">
    <property type="entry name" value="RNA-binding domain, RBD"/>
    <property type="match status" value="1"/>
</dbReference>
<dbReference type="InterPro" id="IPR012677">
    <property type="entry name" value="Nucleotide-bd_a/b_plait_sf"/>
</dbReference>